<evidence type="ECO:0000313" key="9">
    <source>
        <dbReference type="Proteomes" id="UP000054018"/>
    </source>
</evidence>
<gene>
    <name evidence="8" type="ORF">PISMIDRAFT_105783</name>
</gene>
<evidence type="ECO:0000256" key="4">
    <source>
        <dbReference type="ARBA" id="ARBA00022801"/>
    </source>
</evidence>
<organism evidence="8 9">
    <name type="scientific">Pisolithus microcarpus 441</name>
    <dbReference type="NCBI Taxonomy" id="765257"/>
    <lineage>
        <taxon>Eukaryota</taxon>
        <taxon>Fungi</taxon>
        <taxon>Dikarya</taxon>
        <taxon>Basidiomycota</taxon>
        <taxon>Agaricomycotina</taxon>
        <taxon>Agaricomycetes</taxon>
        <taxon>Agaricomycetidae</taxon>
        <taxon>Boletales</taxon>
        <taxon>Sclerodermatineae</taxon>
        <taxon>Pisolithaceae</taxon>
        <taxon>Pisolithus</taxon>
    </lineage>
</organism>
<dbReference type="EMBL" id="KN833765">
    <property type="protein sequence ID" value="KIK20434.1"/>
    <property type="molecule type" value="Genomic_DNA"/>
</dbReference>
<dbReference type="HOGENOM" id="CLU_049840_1_0_1"/>
<feature type="compositionally biased region" description="Basic residues" evidence="6">
    <location>
        <begin position="263"/>
        <end position="276"/>
    </location>
</feature>
<dbReference type="InterPro" id="IPR004808">
    <property type="entry name" value="AP_endonuc_1"/>
</dbReference>
<evidence type="ECO:0000256" key="3">
    <source>
        <dbReference type="ARBA" id="ARBA00022723"/>
    </source>
</evidence>
<comment type="cofactor">
    <cofactor evidence="1">
        <name>Mg(2+)</name>
        <dbReference type="ChEBI" id="CHEBI:18420"/>
    </cofactor>
</comment>
<dbReference type="Proteomes" id="UP000054018">
    <property type="component" value="Unassembled WGS sequence"/>
</dbReference>
<evidence type="ECO:0000256" key="2">
    <source>
        <dbReference type="ARBA" id="ARBA00007092"/>
    </source>
</evidence>
<dbReference type="Pfam" id="PF03372">
    <property type="entry name" value="Exo_endo_phos"/>
    <property type="match status" value="1"/>
</dbReference>
<feature type="domain" description="Endonuclease/exonuclease/phosphatase" evidence="7">
    <location>
        <begin position="2"/>
        <end position="212"/>
    </location>
</feature>
<dbReference type="InterPro" id="IPR005135">
    <property type="entry name" value="Endo/exonuclease/phosphatase"/>
</dbReference>
<dbReference type="GO" id="GO:0046872">
    <property type="term" value="F:metal ion binding"/>
    <property type="evidence" value="ECO:0007669"/>
    <property type="project" value="UniProtKB-KW"/>
</dbReference>
<reference evidence="9" key="2">
    <citation type="submission" date="2015-01" db="EMBL/GenBank/DDBJ databases">
        <title>Evolutionary Origins and Diversification of the Mycorrhizal Mutualists.</title>
        <authorList>
            <consortium name="DOE Joint Genome Institute"/>
            <consortium name="Mycorrhizal Genomics Consortium"/>
            <person name="Kohler A."/>
            <person name="Kuo A."/>
            <person name="Nagy L.G."/>
            <person name="Floudas D."/>
            <person name="Copeland A."/>
            <person name="Barry K.W."/>
            <person name="Cichocki N."/>
            <person name="Veneault-Fourrey C."/>
            <person name="LaButti K."/>
            <person name="Lindquist E.A."/>
            <person name="Lipzen A."/>
            <person name="Lundell T."/>
            <person name="Morin E."/>
            <person name="Murat C."/>
            <person name="Riley R."/>
            <person name="Ohm R."/>
            <person name="Sun H."/>
            <person name="Tunlid A."/>
            <person name="Henrissat B."/>
            <person name="Grigoriev I.V."/>
            <person name="Hibbett D.S."/>
            <person name="Martin F."/>
        </authorList>
    </citation>
    <scope>NUCLEOTIDE SEQUENCE [LARGE SCALE GENOMIC DNA]</scope>
    <source>
        <strain evidence="9">441</strain>
    </source>
</reference>
<dbReference type="PANTHER" id="PTHR22748:SF23">
    <property type="entry name" value="EXODEOXYRIBONUCLEASE III"/>
    <property type="match status" value="1"/>
</dbReference>
<dbReference type="GO" id="GO:0005634">
    <property type="term" value="C:nucleus"/>
    <property type="evidence" value="ECO:0007669"/>
    <property type="project" value="TreeGrafter"/>
</dbReference>
<dbReference type="GO" id="GO:0008081">
    <property type="term" value="F:phosphoric diester hydrolase activity"/>
    <property type="evidence" value="ECO:0007669"/>
    <property type="project" value="TreeGrafter"/>
</dbReference>
<dbReference type="OrthoDB" id="3264871at2759"/>
<evidence type="ECO:0000256" key="6">
    <source>
        <dbReference type="SAM" id="MobiDB-lite"/>
    </source>
</evidence>
<evidence type="ECO:0000256" key="1">
    <source>
        <dbReference type="ARBA" id="ARBA00001946"/>
    </source>
</evidence>
<evidence type="ECO:0000313" key="8">
    <source>
        <dbReference type="EMBL" id="KIK20434.1"/>
    </source>
</evidence>
<dbReference type="Gene3D" id="3.60.10.10">
    <property type="entry name" value="Endonuclease/exonuclease/phosphatase"/>
    <property type="match status" value="1"/>
</dbReference>
<keyword evidence="5" id="KW-0460">Magnesium</keyword>
<feature type="compositionally biased region" description="Basic and acidic residues" evidence="6">
    <location>
        <begin position="313"/>
        <end position="322"/>
    </location>
</feature>
<dbReference type="AlphaFoldDB" id="A0A0C9Z2K9"/>
<reference evidence="8 9" key="1">
    <citation type="submission" date="2014-04" db="EMBL/GenBank/DDBJ databases">
        <authorList>
            <consortium name="DOE Joint Genome Institute"/>
            <person name="Kuo A."/>
            <person name="Kohler A."/>
            <person name="Costa M.D."/>
            <person name="Nagy L.G."/>
            <person name="Floudas D."/>
            <person name="Copeland A."/>
            <person name="Barry K.W."/>
            <person name="Cichocki N."/>
            <person name="Veneault-Fourrey C."/>
            <person name="LaButti K."/>
            <person name="Lindquist E.A."/>
            <person name="Lipzen A."/>
            <person name="Lundell T."/>
            <person name="Morin E."/>
            <person name="Murat C."/>
            <person name="Sun H."/>
            <person name="Tunlid A."/>
            <person name="Henrissat B."/>
            <person name="Grigoriev I.V."/>
            <person name="Hibbett D.S."/>
            <person name="Martin F."/>
            <person name="Nordberg H.P."/>
            <person name="Cantor M.N."/>
            <person name="Hua S.X."/>
        </authorList>
    </citation>
    <scope>NUCLEOTIDE SEQUENCE [LARGE SCALE GENOMIC DNA]</scope>
    <source>
        <strain evidence="8 9">441</strain>
    </source>
</reference>
<name>A0A0C9Z2K9_9AGAM</name>
<evidence type="ECO:0000259" key="7">
    <source>
        <dbReference type="Pfam" id="PF03372"/>
    </source>
</evidence>
<dbReference type="SUPFAM" id="SSF56219">
    <property type="entry name" value="DNase I-like"/>
    <property type="match status" value="1"/>
</dbReference>
<accession>A0A0C9Z2K9</accession>
<keyword evidence="3" id="KW-0479">Metal-binding</keyword>
<keyword evidence="4" id="KW-0378">Hydrolase</keyword>
<feature type="region of interest" description="Disordered" evidence="6">
    <location>
        <begin position="245"/>
        <end position="322"/>
    </location>
</feature>
<protein>
    <recommendedName>
        <fullName evidence="7">Endonuclease/exonuclease/phosphatase domain-containing protein</fullName>
    </recommendedName>
</protein>
<dbReference type="GO" id="GO:0006284">
    <property type="term" value="P:base-excision repair"/>
    <property type="evidence" value="ECO:0007669"/>
    <property type="project" value="TreeGrafter"/>
</dbReference>
<sequence>MFNIKGKYHPNKEYKYKDLSTIIRKHNILCTALQETKLTPDEEINLQNIATKILILNNPNTMNDRSAGTAFVLNKDKLKNKTWDHTILIPGRAARIKIKTENKTQLDILNIYSPNETNEKINFWKTLNQKIKDIPDWENPILMGDFNFVESAIDRLPAHRDERSITNAFNPIKEYLKIVDGWRIHNETEQTYTFQKTNPPALTHIDRIYVNKNQTDEFQNWEITENYNLSNHQIVITEKIPKTTPIKGPGLWRLNNSDEQHLPTRKRIKKTSRNHQKTTGIPQHKQRKQKSTNHLGNNKRKNLKNLQRRIKTEKKPNDQRKE</sequence>
<keyword evidence="9" id="KW-1185">Reference proteome</keyword>
<proteinExistence type="inferred from homology"/>
<feature type="compositionally biased region" description="Basic residues" evidence="6">
    <location>
        <begin position="284"/>
        <end position="312"/>
    </location>
</feature>
<dbReference type="GO" id="GO:0008311">
    <property type="term" value="F:double-stranded DNA 3'-5' DNA exonuclease activity"/>
    <property type="evidence" value="ECO:0007669"/>
    <property type="project" value="TreeGrafter"/>
</dbReference>
<dbReference type="STRING" id="765257.A0A0C9Z2K9"/>
<dbReference type="PANTHER" id="PTHR22748">
    <property type="entry name" value="AP ENDONUCLEASE"/>
    <property type="match status" value="1"/>
</dbReference>
<comment type="similarity">
    <text evidence="2">Belongs to the DNA repair enzymes AP/ExoA family.</text>
</comment>
<evidence type="ECO:0000256" key="5">
    <source>
        <dbReference type="ARBA" id="ARBA00022842"/>
    </source>
</evidence>
<dbReference type="GO" id="GO:0003906">
    <property type="term" value="F:DNA-(apurinic or apyrimidinic site) endonuclease activity"/>
    <property type="evidence" value="ECO:0007669"/>
    <property type="project" value="TreeGrafter"/>
</dbReference>
<dbReference type="InterPro" id="IPR036691">
    <property type="entry name" value="Endo/exonu/phosph_ase_sf"/>
</dbReference>